<dbReference type="HOGENOM" id="CLU_116273_0_0_5"/>
<name>Q2IUA5_RHOP2</name>
<gene>
    <name evidence="4" type="ordered locus">RPB_3510</name>
</gene>
<keyword evidence="5" id="KW-1185">Reference proteome</keyword>
<dbReference type="Proteomes" id="UP000008809">
    <property type="component" value="Chromosome"/>
</dbReference>
<keyword evidence="3" id="KW-0812">Transmembrane</keyword>
<keyword evidence="3" id="KW-1133">Transmembrane helix</keyword>
<evidence type="ECO:0000313" key="4">
    <source>
        <dbReference type="EMBL" id="ABD08205.1"/>
    </source>
</evidence>
<evidence type="ECO:0000256" key="1">
    <source>
        <dbReference type="SAM" id="Coils"/>
    </source>
</evidence>
<feature type="transmembrane region" description="Helical" evidence="3">
    <location>
        <begin position="21"/>
        <end position="42"/>
    </location>
</feature>
<dbReference type="KEGG" id="rpb:RPB_3510"/>
<evidence type="ECO:0000256" key="3">
    <source>
        <dbReference type="SAM" id="Phobius"/>
    </source>
</evidence>
<proteinExistence type="predicted"/>
<evidence type="ECO:0000256" key="2">
    <source>
        <dbReference type="SAM" id="MobiDB-lite"/>
    </source>
</evidence>
<keyword evidence="1" id="KW-0175">Coiled coil</keyword>
<reference evidence="4 5" key="1">
    <citation type="submission" date="2006-01" db="EMBL/GenBank/DDBJ databases">
        <title>Complete sequence of Rhodopseudomonas palustris HaA2.</title>
        <authorList>
            <consortium name="US DOE Joint Genome Institute"/>
            <person name="Copeland A."/>
            <person name="Lucas S."/>
            <person name="Lapidus A."/>
            <person name="Barry K."/>
            <person name="Detter J.C."/>
            <person name="Glavina T."/>
            <person name="Hammon N."/>
            <person name="Israni S."/>
            <person name="Pitluck S."/>
            <person name="Chain P."/>
            <person name="Malfatti S."/>
            <person name="Shin M."/>
            <person name="Vergez L."/>
            <person name="Schmutz J."/>
            <person name="Larimer F."/>
            <person name="Land M."/>
            <person name="Hauser L."/>
            <person name="Pelletier D.A."/>
            <person name="Kyrpides N."/>
            <person name="Anderson I."/>
            <person name="Oda Y."/>
            <person name="Harwood C.S."/>
            <person name="Richardson P."/>
        </authorList>
    </citation>
    <scope>NUCLEOTIDE SEQUENCE [LARGE SCALE GENOMIC DNA]</scope>
    <source>
        <strain evidence="4 5">HaA2</strain>
    </source>
</reference>
<feature type="region of interest" description="Disordered" evidence="2">
    <location>
        <begin position="130"/>
        <end position="172"/>
    </location>
</feature>
<dbReference type="eggNOG" id="ENOG5030UCK">
    <property type="taxonomic scope" value="Bacteria"/>
</dbReference>
<dbReference type="Gene3D" id="1.20.1170.10">
    <property type="match status" value="1"/>
</dbReference>
<keyword evidence="3" id="KW-0472">Membrane</keyword>
<protein>
    <submittedName>
        <fullName evidence="4">Uncharacterized protein</fullName>
    </submittedName>
</protein>
<feature type="compositionally biased region" description="Basic residues" evidence="2">
    <location>
        <begin position="156"/>
        <end position="172"/>
    </location>
</feature>
<organism evidence="4 5">
    <name type="scientific">Rhodopseudomonas palustris (strain HaA2)</name>
    <dbReference type="NCBI Taxonomy" id="316058"/>
    <lineage>
        <taxon>Bacteria</taxon>
        <taxon>Pseudomonadati</taxon>
        <taxon>Pseudomonadota</taxon>
        <taxon>Alphaproteobacteria</taxon>
        <taxon>Hyphomicrobiales</taxon>
        <taxon>Nitrobacteraceae</taxon>
        <taxon>Rhodopseudomonas</taxon>
    </lineage>
</organism>
<sequence length="172" mass="18739">MTVIPPSDFRSRAMATIGAQPIAFAAAALVLIVSGIGAILLWRVATGMTPETERAAVVGRQVQARVVQTSEQIMEKTNGLAMSQQESIDQLQAVQDQLHALQQMVAAQRAETRKLTEQVGEIGSNLDGLRQSFASARTPDVSERPAVRQKPAARSQRAKAKKPLRKRTKSRR</sequence>
<accession>Q2IUA5</accession>
<dbReference type="OrthoDB" id="8265056at2"/>
<feature type="coiled-coil region" evidence="1">
    <location>
        <begin position="91"/>
        <end position="118"/>
    </location>
</feature>
<dbReference type="EMBL" id="CP000250">
    <property type="protein sequence ID" value="ABD08205.1"/>
    <property type="molecule type" value="Genomic_DNA"/>
</dbReference>
<dbReference type="RefSeq" id="WP_011442389.1">
    <property type="nucleotide sequence ID" value="NC_007778.1"/>
</dbReference>
<evidence type="ECO:0000313" key="5">
    <source>
        <dbReference type="Proteomes" id="UP000008809"/>
    </source>
</evidence>
<dbReference type="AlphaFoldDB" id="Q2IUA5"/>